<dbReference type="FunFam" id="2.130.10.10:FF:000775">
    <property type="entry name" value="BnaA09g28200D protein"/>
    <property type="match status" value="1"/>
</dbReference>
<proteinExistence type="predicted"/>
<feature type="domain" description="Myb-like" evidence="9">
    <location>
        <begin position="525"/>
        <end position="575"/>
    </location>
</feature>
<evidence type="ECO:0000256" key="4">
    <source>
        <dbReference type="ARBA" id="ARBA00023125"/>
    </source>
</evidence>
<evidence type="ECO:0000256" key="1">
    <source>
        <dbReference type="ARBA" id="ARBA00004123"/>
    </source>
</evidence>
<dbReference type="SMART" id="SM00320">
    <property type="entry name" value="WD40"/>
    <property type="match status" value="6"/>
</dbReference>
<evidence type="ECO:0000256" key="6">
    <source>
        <dbReference type="ARBA" id="ARBA00023242"/>
    </source>
</evidence>
<feature type="domain" description="Myb-like" evidence="9">
    <location>
        <begin position="483"/>
        <end position="524"/>
    </location>
</feature>
<feature type="region of interest" description="Disordered" evidence="8">
    <location>
        <begin position="444"/>
        <end position="477"/>
    </location>
</feature>
<keyword evidence="3" id="KW-0805">Transcription regulation</keyword>
<evidence type="ECO:0000313" key="12">
    <source>
        <dbReference type="Proteomes" id="UP000479710"/>
    </source>
</evidence>
<evidence type="ECO:0000256" key="2">
    <source>
        <dbReference type="ARBA" id="ARBA00022737"/>
    </source>
</evidence>
<dbReference type="Gene3D" id="2.130.10.10">
    <property type="entry name" value="YVTN repeat-like/Quinoprotein amine dehydrogenase"/>
    <property type="match status" value="3"/>
</dbReference>
<dbReference type="InterPro" id="IPR036322">
    <property type="entry name" value="WD40_repeat_dom_sf"/>
</dbReference>
<sequence length="724" mass="78918">MAMPLRDQDRAAMSTPLLPRSAFVSSTSFSSFSSVTSFSSTSSSFSDPAVPSDAVEALPMSRDSFKALAVLRDHQGSVSSLSLCGEFLLSASTGADIVAWQQPDLRRFARFGHGEGSVKALAAAGGRVFSAHQDGRVRVWRVSRRSENAFKLVAALPTTRDYLGKIFRHASYVQTRRNHRRLWIEHADSISCLAVHDGVVYSGSWDKTLKVWRISDLKCLESIRAHDDAINAVAADSGIIYSASADGHVKAWEKGKAAHFLQGILISRDGVSWNALVLSAEAGARRLYAAGSDGHVVGWDRVGRGSRWSLSCDVKAHDMAVLCLCVVGGLVCTGSADKTIGLWRRQTSGGALARVGVIRGHEGPVKCIQASWCRISNGCMVYSGGLDKSIRVWWVPNGWKANEQQKQKDKDTKDQKNSTLATARSLARAAASSLLPTVRLPPFPSSSPPAAFPPSAPPPSGEEETTAAPIEEAESKKEVVEVEEDKKLISFILTHGRCCWRAVPKLAGLLRCGKSCRLRWTNYLRPDLKRGLLTADEEQLVVDLHAKLGNRWSKIAAKLPGRTDNEIKNHWNTHIKKKLIEMGIDPATHQPLANTKAVSQTGTSMQSTITTESAQSNDMAYLLDPKRGCSRDMLVPTDSMEQSSRNTSSHDLDPLVNWLLEAELPADEPWLNFTSSNDDDFSGIVGQSPWDGTTDWLLDYQEFSMGGSSLIDGSRIQNSAGSNF</sequence>
<protein>
    <submittedName>
        <fullName evidence="11">Uncharacterized protein</fullName>
    </submittedName>
</protein>
<evidence type="ECO:0000313" key="11">
    <source>
        <dbReference type="EMBL" id="KAF0926798.1"/>
    </source>
</evidence>
<dbReference type="GO" id="GO:0080090">
    <property type="term" value="P:regulation of primary metabolic process"/>
    <property type="evidence" value="ECO:0007669"/>
    <property type="project" value="UniProtKB-ARBA"/>
</dbReference>
<dbReference type="GO" id="GO:0005634">
    <property type="term" value="C:nucleus"/>
    <property type="evidence" value="ECO:0007669"/>
    <property type="project" value="UniProtKB-SubCell"/>
</dbReference>
<dbReference type="Pfam" id="PF00400">
    <property type="entry name" value="WD40"/>
    <property type="match status" value="4"/>
</dbReference>
<dbReference type="GO" id="GO:0000976">
    <property type="term" value="F:transcription cis-regulatory region binding"/>
    <property type="evidence" value="ECO:0007669"/>
    <property type="project" value="UniProtKB-ARBA"/>
</dbReference>
<dbReference type="PANTHER" id="PTHR22844:SF340">
    <property type="entry name" value="OS01G0946100 PROTEIN"/>
    <property type="match status" value="1"/>
</dbReference>
<keyword evidence="12" id="KW-1185">Reference proteome</keyword>
<dbReference type="PROSITE" id="PS50082">
    <property type="entry name" value="WD_REPEATS_2"/>
    <property type="match status" value="2"/>
</dbReference>
<keyword evidence="4" id="KW-0238">DNA-binding</keyword>
<keyword evidence="5" id="KW-0804">Transcription</keyword>
<dbReference type="Proteomes" id="UP000479710">
    <property type="component" value="Unassembled WGS sequence"/>
</dbReference>
<dbReference type="PANTHER" id="PTHR22844">
    <property type="entry name" value="F-BOX AND WD40 DOMAIN PROTEIN"/>
    <property type="match status" value="1"/>
</dbReference>
<feature type="repeat" description="WD" evidence="7">
    <location>
        <begin position="223"/>
        <end position="253"/>
    </location>
</feature>
<organism evidence="11 12">
    <name type="scientific">Oryza meyeriana var. granulata</name>
    <dbReference type="NCBI Taxonomy" id="110450"/>
    <lineage>
        <taxon>Eukaryota</taxon>
        <taxon>Viridiplantae</taxon>
        <taxon>Streptophyta</taxon>
        <taxon>Embryophyta</taxon>
        <taxon>Tracheophyta</taxon>
        <taxon>Spermatophyta</taxon>
        <taxon>Magnoliopsida</taxon>
        <taxon>Liliopsida</taxon>
        <taxon>Poales</taxon>
        <taxon>Poaceae</taxon>
        <taxon>BOP clade</taxon>
        <taxon>Oryzoideae</taxon>
        <taxon>Oryzeae</taxon>
        <taxon>Oryzinae</taxon>
        <taxon>Oryza</taxon>
        <taxon>Oryza meyeriana</taxon>
    </lineage>
</organism>
<dbReference type="OrthoDB" id="674604at2759"/>
<dbReference type="InterPro" id="IPR009057">
    <property type="entry name" value="Homeodomain-like_sf"/>
</dbReference>
<keyword evidence="2" id="KW-0677">Repeat</keyword>
<dbReference type="AlphaFoldDB" id="A0A6G1EQ65"/>
<dbReference type="Pfam" id="PF00249">
    <property type="entry name" value="Myb_DNA-binding"/>
    <property type="match status" value="2"/>
</dbReference>
<feature type="domain" description="HTH myb-type" evidence="10">
    <location>
        <begin position="483"/>
        <end position="524"/>
    </location>
</feature>
<dbReference type="InterPro" id="IPR017930">
    <property type="entry name" value="Myb_dom"/>
</dbReference>
<feature type="domain" description="HTH myb-type" evidence="10">
    <location>
        <begin position="525"/>
        <end position="579"/>
    </location>
</feature>
<reference evidence="11 12" key="1">
    <citation type="submission" date="2019-11" db="EMBL/GenBank/DDBJ databases">
        <title>Whole genome sequence of Oryza granulata.</title>
        <authorList>
            <person name="Li W."/>
        </authorList>
    </citation>
    <scope>NUCLEOTIDE SEQUENCE [LARGE SCALE GENOMIC DNA]</scope>
    <source>
        <strain evidence="12">cv. Menghai</strain>
        <tissue evidence="11">Leaf</tissue>
    </source>
</reference>
<dbReference type="InterPro" id="IPR045182">
    <property type="entry name" value="JINGUBANG-like"/>
</dbReference>
<dbReference type="GO" id="GO:0051707">
    <property type="term" value="P:response to other organism"/>
    <property type="evidence" value="ECO:0007669"/>
    <property type="project" value="UniProtKB-ARBA"/>
</dbReference>
<dbReference type="EMBL" id="SPHZ02000003">
    <property type="protein sequence ID" value="KAF0926798.1"/>
    <property type="molecule type" value="Genomic_DNA"/>
</dbReference>
<gene>
    <name evidence="11" type="ORF">E2562_027400</name>
</gene>
<feature type="repeat" description="WD" evidence="7">
    <location>
        <begin position="183"/>
        <end position="222"/>
    </location>
</feature>
<dbReference type="InterPro" id="IPR001680">
    <property type="entry name" value="WD40_rpt"/>
</dbReference>
<dbReference type="InterPro" id="IPR015943">
    <property type="entry name" value="WD40/YVTN_repeat-like_dom_sf"/>
</dbReference>
<feature type="compositionally biased region" description="Pro residues" evidence="8">
    <location>
        <begin position="444"/>
        <end position="460"/>
    </location>
</feature>
<keyword evidence="6" id="KW-0539">Nucleus</keyword>
<dbReference type="PROSITE" id="PS50090">
    <property type="entry name" value="MYB_LIKE"/>
    <property type="match status" value="2"/>
</dbReference>
<dbReference type="Gene3D" id="1.10.10.60">
    <property type="entry name" value="Homeodomain-like"/>
    <property type="match status" value="2"/>
</dbReference>
<name>A0A6G1EQ65_9ORYZ</name>
<evidence type="ECO:0000256" key="7">
    <source>
        <dbReference type="PROSITE-ProRule" id="PRU00221"/>
    </source>
</evidence>
<dbReference type="SMART" id="SM00717">
    <property type="entry name" value="SANT"/>
    <property type="match status" value="2"/>
</dbReference>
<accession>A0A6G1EQ65</accession>
<evidence type="ECO:0000256" key="5">
    <source>
        <dbReference type="ARBA" id="ARBA00023163"/>
    </source>
</evidence>
<dbReference type="CDD" id="cd00167">
    <property type="entry name" value="SANT"/>
    <property type="match status" value="2"/>
</dbReference>
<evidence type="ECO:0000259" key="10">
    <source>
        <dbReference type="PROSITE" id="PS51294"/>
    </source>
</evidence>
<evidence type="ECO:0000256" key="8">
    <source>
        <dbReference type="SAM" id="MobiDB-lite"/>
    </source>
</evidence>
<dbReference type="PROSITE" id="PS51294">
    <property type="entry name" value="HTH_MYB"/>
    <property type="match status" value="2"/>
</dbReference>
<evidence type="ECO:0000259" key="9">
    <source>
        <dbReference type="PROSITE" id="PS50090"/>
    </source>
</evidence>
<dbReference type="SUPFAM" id="SSF50978">
    <property type="entry name" value="WD40 repeat-like"/>
    <property type="match status" value="1"/>
</dbReference>
<dbReference type="FunFam" id="1.10.10.60:FF:000394">
    <property type="entry name" value="MYB transcription factor"/>
    <property type="match status" value="1"/>
</dbReference>
<dbReference type="InterPro" id="IPR001005">
    <property type="entry name" value="SANT/Myb"/>
</dbReference>
<comment type="subcellular location">
    <subcellularLocation>
        <location evidence="1">Nucleus</location>
    </subcellularLocation>
</comment>
<evidence type="ECO:0000256" key="3">
    <source>
        <dbReference type="ARBA" id="ARBA00023015"/>
    </source>
</evidence>
<comment type="caution">
    <text evidence="11">The sequence shown here is derived from an EMBL/GenBank/DDBJ whole genome shotgun (WGS) entry which is preliminary data.</text>
</comment>
<keyword evidence="7" id="KW-0853">WD repeat</keyword>
<dbReference type="SUPFAM" id="SSF46689">
    <property type="entry name" value="Homeodomain-like"/>
    <property type="match status" value="1"/>
</dbReference>
<dbReference type="FunFam" id="1.10.10.60:FF:000001">
    <property type="entry name" value="MYB-related transcription factor"/>
    <property type="match status" value="1"/>
</dbReference>